<evidence type="ECO:0000259" key="8">
    <source>
        <dbReference type="PROSITE" id="PS50004"/>
    </source>
</evidence>
<proteinExistence type="predicted"/>
<dbReference type="PANTHER" id="PTHR12546:SF33">
    <property type="entry name" value="SPERM VESICLE FUSION PROTEIN FER-1"/>
    <property type="match status" value="1"/>
</dbReference>
<comment type="caution">
    <text evidence="9">The sequence shown here is derived from an EMBL/GenBank/DDBJ whole genome shotgun (WGS) entry which is preliminary data.</text>
</comment>
<dbReference type="AlphaFoldDB" id="A0A397CFL8"/>
<dbReference type="InterPro" id="IPR035892">
    <property type="entry name" value="C2_domain_sf"/>
</dbReference>
<evidence type="ECO:0000256" key="2">
    <source>
        <dbReference type="ARBA" id="ARBA00022692"/>
    </source>
</evidence>
<dbReference type="InterPro" id="IPR000008">
    <property type="entry name" value="C2_dom"/>
</dbReference>
<evidence type="ECO:0000256" key="4">
    <source>
        <dbReference type="ARBA" id="ARBA00022989"/>
    </source>
</evidence>
<keyword evidence="4 7" id="KW-1133">Transmembrane helix</keyword>
<evidence type="ECO:0000256" key="7">
    <source>
        <dbReference type="SAM" id="Phobius"/>
    </source>
</evidence>
<reference evidence="9 10" key="1">
    <citation type="submission" date="2018-08" db="EMBL/GenBank/DDBJ databases">
        <title>Aphanomyces genome sequencing and annotation.</title>
        <authorList>
            <person name="Minardi D."/>
            <person name="Oidtmann B."/>
            <person name="Van Der Giezen M."/>
            <person name="Studholme D.J."/>
        </authorList>
    </citation>
    <scope>NUCLEOTIDE SEQUENCE [LARGE SCALE GENOMIC DNA]</scope>
    <source>
        <strain evidence="9 10">SA</strain>
    </source>
</reference>
<feature type="region of interest" description="Disordered" evidence="6">
    <location>
        <begin position="272"/>
        <end position="331"/>
    </location>
</feature>
<evidence type="ECO:0000256" key="3">
    <source>
        <dbReference type="ARBA" id="ARBA00022737"/>
    </source>
</evidence>
<dbReference type="EMBL" id="QUTC01008856">
    <property type="protein sequence ID" value="RHY42638.1"/>
    <property type="molecule type" value="Genomic_DNA"/>
</dbReference>
<dbReference type="VEuPathDB" id="FungiDB:H257_10178"/>
<dbReference type="SUPFAM" id="SSF49562">
    <property type="entry name" value="C2 domain (Calcium/lipid-binding domain, CaLB)"/>
    <property type="match status" value="2"/>
</dbReference>
<feature type="transmembrane region" description="Helical" evidence="7">
    <location>
        <begin position="407"/>
        <end position="434"/>
    </location>
</feature>
<protein>
    <recommendedName>
        <fullName evidence="8">C2 domain-containing protein</fullName>
    </recommendedName>
</protein>
<keyword evidence="5 7" id="KW-0472">Membrane</keyword>
<gene>
    <name evidence="9" type="ORF">DYB38_012240</name>
</gene>
<dbReference type="Proteomes" id="UP000265716">
    <property type="component" value="Unassembled WGS sequence"/>
</dbReference>
<dbReference type="Pfam" id="PF00168">
    <property type="entry name" value="C2"/>
    <property type="match status" value="3"/>
</dbReference>
<feature type="region of interest" description="Disordered" evidence="6">
    <location>
        <begin position="344"/>
        <end position="370"/>
    </location>
</feature>
<dbReference type="InterPro" id="IPR037721">
    <property type="entry name" value="Ferlin"/>
</dbReference>
<organism evidence="9 10">
    <name type="scientific">Aphanomyces astaci</name>
    <name type="common">Crayfish plague agent</name>
    <dbReference type="NCBI Taxonomy" id="112090"/>
    <lineage>
        <taxon>Eukaryota</taxon>
        <taxon>Sar</taxon>
        <taxon>Stramenopiles</taxon>
        <taxon>Oomycota</taxon>
        <taxon>Saprolegniomycetes</taxon>
        <taxon>Saprolegniales</taxon>
        <taxon>Verrucalvaceae</taxon>
        <taxon>Aphanomyces</taxon>
    </lineage>
</organism>
<feature type="compositionally biased region" description="Acidic residues" evidence="6">
    <location>
        <begin position="289"/>
        <end position="303"/>
    </location>
</feature>
<comment type="subcellular location">
    <subcellularLocation>
        <location evidence="1">Membrane</location>
        <topology evidence="1">Single-pass membrane protein</topology>
    </subcellularLocation>
</comment>
<dbReference type="Gene3D" id="2.60.40.150">
    <property type="entry name" value="C2 domain"/>
    <property type="match status" value="2"/>
</dbReference>
<keyword evidence="3" id="KW-0677">Repeat</keyword>
<evidence type="ECO:0000256" key="5">
    <source>
        <dbReference type="ARBA" id="ARBA00023136"/>
    </source>
</evidence>
<evidence type="ECO:0000256" key="1">
    <source>
        <dbReference type="ARBA" id="ARBA00004167"/>
    </source>
</evidence>
<evidence type="ECO:0000313" key="9">
    <source>
        <dbReference type="EMBL" id="RHY42638.1"/>
    </source>
</evidence>
<dbReference type="PROSITE" id="PS50004">
    <property type="entry name" value="C2"/>
    <property type="match status" value="1"/>
</dbReference>
<evidence type="ECO:0000313" key="10">
    <source>
        <dbReference type="Proteomes" id="UP000265716"/>
    </source>
</evidence>
<dbReference type="GO" id="GO:0007009">
    <property type="term" value="P:plasma membrane organization"/>
    <property type="evidence" value="ECO:0007669"/>
    <property type="project" value="TreeGrafter"/>
</dbReference>
<dbReference type="PANTHER" id="PTHR12546">
    <property type="entry name" value="FER-1-LIKE"/>
    <property type="match status" value="1"/>
</dbReference>
<feature type="compositionally biased region" description="Basic and acidic residues" evidence="6">
    <location>
        <begin position="353"/>
        <end position="370"/>
    </location>
</feature>
<keyword evidence="2 7" id="KW-0812">Transmembrane</keyword>
<sequence length="444" mass="51513">SYALFRAHTMIPSLFRKKKTKVQVQTGIFKGLVVVTLKPQKTNPLIDFVSLTDPQPYEVRVYVLKAANLQPKDRNGLSDPSNIYARGRWPSQLAIQVWDYDRMGTDDFIGETVIDLEDRWYHNMWQDIGFKHPQGSLQLWVDILTPAQAALYEPVNIEPPPPQKFEIRVVIWRSEGVTDRDMNTMNDLFVKAWMEGTKPQTTDTHWRCSTGKGSWNYRLKFTVQMPMKPEYGRLTIQLWDKDLAKWNDLIGESQLDLYKWIHKAFHEKRTVRPFKEQNTGKKGGFLAQNEEDESSDDEDDDNEGDHGPDLENNNNEQHKPLLDSKKKKLHSKLKKKITNVLKEVKRRKQTLTPDERQRRKAEKESNDKDEAFQSILVNDSDWLEMRYTNREAGISESMLGPELCGKLACFVCCAGCLSFMALFGASIMSTLTFYQQLQNQKDKL</sequence>
<accession>A0A397CFL8</accession>
<feature type="domain" description="C2" evidence="8">
    <location>
        <begin position="147"/>
        <end position="270"/>
    </location>
</feature>
<dbReference type="GO" id="GO:0016020">
    <property type="term" value="C:membrane"/>
    <property type="evidence" value="ECO:0007669"/>
    <property type="project" value="UniProtKB-SubCell"/>
</dbReference>
<evidence type="ECO:0000256" key="6">
    <source>
        <dbReference type="SAM" id="MobiDB-lite"/>
    </source>
</evidence>
<feature type="non-terminal residue" evidence="9">
    <location>
        <position position="1"/>
    </location>
</feature>
<name>A0A397CFL8_APHAT</name>